<comment type="caution">
    <text evidence="1">The sequence shown here is derived from an EMBL/GenBank/DDBJ whole genome shotgun (WGS) entry which is preliminary data.</text>
</comment>
<gene>
    <name evidence="1" type="ORF">Q8A49_14645</name>
</gene>
<protein>
    <submittedName>
        <fullName evidence="1">Uncharacterized protein</fullName>
    </submittedName>
</protein>
<dbReference type="EMBL" id="JAUUCC010000033">
    <property type="protein sequence ID" value="MEE2051736.1"/>
    <property type="molecule type" value="Genomic_DNA"/>
</dbReference>
<name>A0ABU7KQZ7_9ACTN</name>
<evidence type="ECO:0000313" key="1">
    <source>
        <dbReference type="EMBL" id="MEE2051736.1"/>
    </source>
</evidence>
<reference evidence="1 2" key="1">
    <citation type="submission" date="2023-07" db="EMBL/GenBank/DDBJ databases">
        <authorList>
            <person name="Girao M."/>
            <person name="Carvalho M.F."/>
        </authorList>
    </citation>
    <scope>NUCLEOTIDE SEQUENCE [LARGE SCALE GENOMIC DNA]</scope>
    <source>
        <strain evidence="1 2">66/93</strain>
    </source>
</reference>
<organism evidence="1 2">
    <name type="scientific">Nocardiopsis tropica</name>
    <dbReference type="NCBI Taxonomy" id="109330"/>
    <lineage>
        <taxon>Bacteria</taxon>
        <taxon>Bacillati</taxon>
        <taxon>Actinomycetota</taxon>
        <taxon>Actinomycetes</taxon>
        <taxon>Streptosporangiales</taxon>
        <taxon>Nocardiopsidaceae</taxon>
        <taxon>Nocardiopsis</taxon>
    </lineage>
</organism>
<accession>A0ABU7KQZ7</accession>
<evidence type="ECO:0000313" key="2">
    <source>
        <dbReference type="Proteomes" id="UP001348641"/>
    </source>
</evidence>
<sequence>MARDTRPWSIWDNRRQEETDRARSLNDARDKLRGVGSWGRKLTVHDAEGRIAEIWEDGRKVA</sequence>
<dbReference type="RefSeq" id="WP_330158799.1">
    <property type="nucleotide sequence ID" value="NZ_BAAAJA010000049.1"/>
</dbReference>
<proteinExistence type="predicted"/>
<dbReference type="Proteomes" id="UP001348641">
    <property type="component" value="Unassembled WGS sequence"/>
</dbReference>